<keyword evidence="4 10" id="KW-1003">Cell membrane</keyword>
<evidence type="ECO:0000256" key="11">
    <source>
        <dbReference type="SAM" id="MobiDB-lite"/>
    </source>
</evidence>
<keyword evidence="3 9" id="KW-0813">Transport</keyword>
<keyword evidence="6 9" id="KW-0812">Transmembrane</keyword>
<comment type="similarity">
    <text evidence="2 10">Belongs to the binding-protein-dependent transport system permease family. MalFG subfamily.</text>
</comment>
<comment type="subcellular location">
    <subcellularLocation>
        <location evidence="1 9">Cell membrane</location>
        <topology evidence="1 9">Multi-pass membrane protein</topology>
    </subcellularLocation>
</comment>
<feature type="transmembrane region" description="Helical" evidence="9">
    <location>
        <begin position="312"/>
        <end position="334"/>
    </location>
</feature>
<feature type="transmembrane region" description="Helical" evidence="9">
    <location>
        <begin position="446"/>
        <end position="466"/>
    </location>
</feature>
<feature type="transmembrane region" description="Helical" evidence="9">
    <location>
        <begin position="66"/>
        <end position="84"/>
    </location>
</feature>
<evidence type="ECO:0000256" key="7">
    <source>
        <dbReference type="ARBA" id="ARBA00022989"/>
    </source>
</evidence>
<feature type="transmembrane region" description="Helical" evidence="9">
    <location>
        <begin position="400"/>
        <end position="425"/>
    </location>
</feature>
<dbReference type="PANTHER" id="PTHR47314">
    <property type="entry name" value="MALTOSE/MALTODEXTRIN TRANSPORT SYSTEM PERMEASE PROTEIN MALF"/>
    <property type="match status" value="1"/>
</dbReference>
<dbReference type="InterPro" id="IPR035906">
    <property type="entry name" value="MetI-like_sf"/>
</dbReference>
<dbReference type="Gene3D" id="1.20.58.370">
    <property type="entry name" value="MalF N-terminal region-like"/>
    <property type="match status" value="1"/>
</dbReference>
<dbReference type="SUPFAM" id="SSF160964">
    <property type="entry name" value="MalF N-terminal region-like"/>
    <property type="match status" value="1"/>
</dbReference>
<feature type="transmembrane region" description="Helical" evidence="9">
    <location>
        <begin position="93"/>
        <end position="117"/>
    </location>
</feature>
<evidence type="ECO:0000259" key="12">
    <source>
        <dbReference type="PROSITE" id="PS50928"/>
    </source>
</evidence>
<evidence type="ECO:0000256" key="6">
    <source>
        <dbReference type="ARBA" id="ARBA00022692"/>
    </source>
</evidence>
<dbReference type="Pfam" id="PF00528">
    <property type="entry name" value="BPD_transp_1"/>
    <property type="match status" value="1"/>
</dbReference>
<keyword evidence="8 9" id="KW-0472">Membrane</keyword>
<evidence type="ECO:0000256" key="2">
    <source>
        <dbReference type="ARBA" id="ARBA00009047"/>
    </source>
</evidence>
<sequence length="546" mass="59026">MSTEQSTTAVATGDGAPPPTRQRVRESHARGWSGHGAGFLAKLAIMALVNALGVLALWSAYLNGSWVIFGVLLALLVVADWVYFSKRPVPLKYLLPGLAFLVVFQLFTIGYTGYVALTNYGTGHNGSQQQAVDALLSQNEKKVPDSATYPLTIVEQDGELGFAIVEDGTAMVGTADDPLSEAGDATITDGRVTGVPGWEVVPKNDVLSDPALADEVLALRVPISDDAADGSIRTGDATIGSVYRSVLEYDGSAGTLTNTDTGVVYHATDEGQFVADDGTALPVGWRVFVGFENFTKAFTDDTYSGPLLRITVWTFVFAFFSVFVSFFVGLLLALVYNDPRVRGRKVLRTLFILPYAFPAFLSALLWKGMLSANPDYGIVNKLFFFGARIEWLDDPTLAKVSLILVNLWLSYPYWFLVCTGALQSLPDDVQEAARIDGAGVWRKFRSITMPLLLVSTAPLLIASFAFNFNNFTLIYMLTGGGPRFTDTSATLGHTDILISMVYQISGVAGGRADYGLAAALSIVIFVIIGVISALMFRRTRQLEEVS</sequence>
<reference evidence="13 14" key="1">
    <citation type="submission" date="2021-05" db="EMBL/GenBank/DDBJ databases">
        <title>Description of Cellulomonas sp. DKR-3 sp. nov.</title>
        <authorList>
            <person name="Dahal R.H."/>
            <person name="Chaudhary D.K."/>
        </authorList>
    </citation>
    <scope>NUCLEOTIDE SEQUENCE [LARGE SCALE GENOMIC DNA]</scope>
    <source>
        <strain evidence="13 14">DKR-3</strain>
    </source>
</reference>
<keyword evidence="7 9" id="KW-1133">Transmembrane helix</keyword>
<protein>
    <recommendedName>
        <fullName evidence="10">Maltose/maltodextrin transport system permease protein</fullName>
    </recommendedName>
</protein>
<accession>A0ABS5U1S9</accession>
<dbReference type="Pfam" id="PF16296">
    <property type="entry name" value="TM_PBP2_N"/>
    <property type="match status" value="1"/>
</dbReference>
<name>A0ABS5U1S9_9CELL</name>
<evidence type="ECO:0000256" key="4">
    <source>
        <dbReference type="ARBA" id="ARBA00022475"/>
    </source>
</evidence>
<evidence type="ECO:0000256" key="8">
    <source>
        <dbReference type="ARBA" id="ARBA00023136"/>
    </source>
</evidence>
<comment type="caution">
    <text evidence="13">The sequence shown here is derived from an EMBL/GenBank/DDBJ whole genome shotgun (WGS) entry which is preliminary data.</text>
</comment>
<feature type="domain" description="ABC transmembrane type-1" evidence="12">
    <location>
        <begin position="311"/>
        <end position="535"/>
    </location>
</feature>
<keyword evidence="5 10" id="KW-0762">Sugar transport</keyword>
<dbReference type="CDD" id="cd06261">
    <property type="entry name" value="TM_PBP2"/>
    <property type="match status" value="1"/>
</dbReference>
<comment type="function">
    <text evidence="10">Part of the ABC transporter complex MalEFGK involved in maltose/maltodextrin import. Probably responsible for the translocation of the substrate across the membrane.</text>
</comment>
<dbReference type="PANTHER" id="PTHR47314:SF1">
    <property type="entry name" value="MALTOSE_MALTODEXTRIN TRANSPORT SYSTEM PERMEASE PROTEIN MALF"/>
    <property type="match status" value="1"/>
</dbReference>
<dbReference type="InterPro" id="IPR032550">
    <property type="entry name" value="TM_PBP2_N"/>
</dbReference>
<evidence type="ECO:0000256" key="3">
    <source>
        <dbReference type="ARBA" id="ARBA00022448"/>
    </source>
</evidence>
<evidence type="ECO:0000256" key="1">
    <source>
        <dbReference type="ARBA" id="ARBA00004651"/>
    </source>
</evidence>
<feature type="transmembrane region" description="Helical" evidence="9">
    <location>
        <begin position="39"/>
        <end position="60"/>
    </location>
</feature>
<dbReference type="Gene3D" id="1.10.3720.10">
    <property type="entry name" value="MetI-like"/>
    <property type="match status" value="1"/>
</dbReference>
<evidence type="ECO:0000256" key="5">
    <source>
        <dbReference type="ARBA" id="ARBA00022597"/>
    </source>
</evidence>
<dbReference type="Proteomes" id="UP000722125">
    <property type="component" value="Unassembled WGS sequence"/>
</dbReference>
<proteinExistence type="inferred from homology"/>
<organism evidence="13 14">
    <name type="scientific">Cellulomonas fulva</name>
    <dbReference type="NCBI Taxonomy" id="2835530"/>
    <lineage>
        <taxon>Bacteria</taxon>
        <taxon>Bacillati</taxon>
        <taxon>Actinomycetota</taxon>
        <taxon>Actinomycetes</taxon>
        <taxon>Micrococcales</taxon>
        <taxon>Cellulomonadaceae</taxon>
        <taxon>Cellulomonas</taxon>
    </lineage>
</organism>
<dbReference type="EMBL" id="JAHBOH010000002">
    <property type="protein sequence ID" value="MBT0995330.1"/>
    <property type="molecule type" value="Genomic_DNA"/>
</dbReference>
<dbReference type="InterPro" id="IPR035277">
    <property type="entry name" value="MalF_N"/>
</dbReference>
<dbReference type="RefSeq" id="WP_214352207.1">
    <property type="nucleotide sequence ID" value="NZ_JAHBOH010000002.1"/>
</dbReference>
<feature type="compositionally biased region" description="Polar residues" evidence="11">
    <location>
        <begin position="1"/>
        <end position="10"/>
    </location>
</feature>
<evidence type="ECO:0000256" key="9">
    <source>
        <dbReference type="RuleBase" id="RU363032"/>
    </source>
</evidence>
<dbReference type="Gene3D" id="3.10.650.10">
    <property type="entry name" value="MalF N-terminal region-like"/>
    <property type="match status" value="1"/>
</dbReference>
<feature type="transmembrane region" description="Helical" evidence="9">
    <location>
        <begin position="514"/>
        <end position="536"/>
    </location>
</feature>
<keyword evidence="14" id="KW-1185">Reference proteome</keyword>
<feature type="transmembrane region" description="Helical" evidence="9">
    <location>
        <begin position="346"/>
        <end position="366"/>
    </location>
</feature>
<feature type="region of interest" description="Disordered" evidence="11">
    <location>
        <begin position="1"/>
        <end position="27"/>
    </location>
</feature>
<dbReference type="SUPFAM" id="SSF161098">
    <property type="entry name" value="MetI-like"/>
    <property type="match status" value="1"/>
</dbReference>
<gene>
    <name evidence="13" type="ORF">KIN34_13660</name>
</gene>
<dbReference type="PROSITE" id="PS50928">
    <property type="entry name" value="ABC_TM1"/>
    <property type="match status" value="1"/>
</dbReference>
<evidence type="ECO:0000256" key="10">
    <source>
        <dbReference type="RuleBase" id="RU367050"/>
    </source>
</evidence>
<evidence type="ECO:0000313" key="14">
    <source>
        <dbReference type="Proteomes" id="UP000722125"/>
    </source>
</evidence>
<dbReference type="InterPro" id="IPR000515">
    <property type="entry name" value="MetI-like"/>
</dbReference>
<evidence type="ECO:0000313" key="13">
    <source>
        <dbReference type="EMBL" id="MBT0995330.1"/>
    </source>
</evidence>